<comment type="caution">
    <text evidence="1">The sequence shown here is derived from an EMBL/GenBank/DDBJ whole genome shotgun (WGS) entry which is preliminary data.</text>
</comment>
<evidence type="ECO:0000313" key="2">
    <source>
        <dbReference type="Proteomes" id="UP000481583"/>
    </source>
</evidence>
<accession>A0A6G4TSA3</accession>
<reference evidence="1 2" key="1">
    <citation type="submission" date="2020-02" db="EMBL/GenBank/DDBJ databases">
        <title>Whole-genome analyses of novel actinobacteria.</title>
        <authorList>
            <person name="Sahin N."/>
        </authorList>
    </citation>
    <scope>NUCLEOTIDE SEQUENCE [LARGE SCALE GENOMIC DNA]</scope>
    <source>
        <strain evidence="1 2">A7024</strain>
    </source>
</reference>
<proteinExistence type="predicted"/>
<dbReference type="InterPro" id="IPR046198">
    <property type="entry name" value="DUF6230"/>
</dbReference>
<keyword evidence="2" id="KW-1185">Reference proteome</keyword>
<evidence type="ECO:0000313" key="1">
    <source>
        <dbReference type="EMBL" id="NGN62673.1"/>
    </source>
</evidence>
<dbReference type="EMBL" id="JAAKZV010000003">
    <property type="protein sequence ID" value="NGN62673.1"/>
    <property type="molecule type" value="Genomic_DNA"/>
</dbReference>
<organism evidence="1 2">
    <name type="scientific">Streptomyces coryli</name>
    <dbReference type="NCBI Taxonomy" id="1128680"/>
    <lineage>
        <taxon>Bacteria</taxon>
        <taxon>Bacillati</taxon>
        <taxon>Actinomycetota</taxon>
        <taxon>Actinomycetes</taxon>
        <taxon>Kitasatosporales</taxon>
        <taxon>Streptomycetaceae</taxon>
        <taxon>Streptomyces</taxon>
    </lineage>
</organism>
<dbReference type="AlphaFoldDB" id="A0A6G4TSA3"/>
<sequence>MSEGRTDFRRSAAVAVPALLAVGAMGVAMAEGAMAATFAVSGTNFKVSSGKLSSDGLASYVDVDRSADGKGHPVSLLAMNNVELSTICQSTKVKTPVGTVVFRLQAGGEAGPVTADKLVIDADDLTGDSQFGSAQIGRDAASLDNVPGVKGKAGGFGLQVDDVNVSGVRSRAWTAMGGNFKLKGMRINLGLDGKECY</sequence>
<dbReference type="Pfam" id="PF19741">
    <property type="entry name" value="DUF6230"/>
    <property type="match status" value="1"/>
</dbReference>
<name>A0A6G4TSA3_9ACTN</name>
<dbReference type="RefSeq" id="WP_165230456.1">
    <property type="nucleotide sequence ID" value="NZ_JAAKZV010000003.1"/>
</dbReference>
<protein>
    <submittedName>
        <fullName evidence="1">Cholesterol esterase</fullName>
    </submittedName>
</protein>
<dbReference type="Proteomes" id="UP000481583">
    <property type="component" value="Unassembled WGS sequence"/>
</dbReference>
<gene>
    <name evidence="1" type="ORF">G5C51_01985</name>
</gene>